<feature type="domain" description="Glycosyltransferase subfamily 4-like N-terminal" evidence="2">
    <location>
        <begin position="15"/>
        <end position="171"/>
    </location>
</feature>
<comment type="caution">
    <text evidence="3">The sequence shown here is derived from an EMBL/GenBank/DDBJ whole genome shotgun (WGS) entry which is preliminary data.</text>
</comment>
<dbReference type="CDD" id="cd03820">
    <property type="entry name" value="GT4_AmsD-like"/>
    <property type="match status" value="1"/>
</dbReference>
<reference evidence="3 4" key="1">
    <citation type="submission" date="2013-10" db="EMBL/GenBank/DDBJ databases">
        <title>The Genome Sequence of Acinetobacter nectaris CIP 110549.</title>
        <authorList>
            <consortium name="The Broad Institute Genomics Platform"/>
            <consortium name="The Broad Institute Genome Sequencing Center for Infectious Disease"/>
            <person name="Cerqueira G."/>
            <person name="Feldgarden M."/>
            <person name="Courvalin P."/>
            <person name="Grillot-Courvalin C."/>
            <person name="Clermont D."/>
            <person name="Rocha E."/>
            <person name="Yoon E.-J."/>
            <person name="Nemec A."/>
            <person name="Young S.K."/>
            <person name="Zeng Q."/>
            <person name="Gargeya S."/>
            <person name="Fitzgerald M."/>
            <person name="Abouelleil A."/>
            <person name="Alvarado L."/>
            <person name="Berlin A.M."/>
            <person name="Chapman S.B."/>
            <person name="Gainer-Dewar J."/>
            <person name="Goldberg J."/>
            <person name="Gnerre S."/>
            <person name="Griggs A."/>
            <person name="Gujja S."/>
            <person name="Hansen M."/>
            <person name="Howarth C."/>
            <person name="Imamovic A."/>
            <person name="Ireland A."/>
            <person name="Larimer J."/>
            <person name="McCowan C."/>
            <person name="Murphy C."/>
            <person name="Pearson M."/>
            <person name="Poon T.W."/>
            <person name="Priest M."/>
            <person name="Roberts A."/>
            <person name="Saif S."/>
            <person name="Shea T."/>
            <person name="Sykes S."/>
            <person name="Wortman J."/>
            <person name="Nusbaum C."/>
            <person name="Birren B."/>
        </authorList>
    </citation>
    <scope>NUCLEOTIDE SEQUENCE [LARGE SCALE GENOMIC DNA]</scope>
    <source>
        <strain evidence="3 4">CIP 110549</strain>
    </source>
</reference>
<dbReference type="Pfam" id="PF13439">
    <property type="entry name" value="Glyco_transf_4"/>
    <property type="match status" value="1"/>
</dbReference>
<accession>V2TQX7</accession>
<gene>
    <name evidence="3" type="ORF">P256_01979</name>
</gene>
<keyword evidence="4" id="KW-1185">Reference proteome</keyword>
<dbReference type="GO" id="GO:0016757">
    <property type="term" value="F:glycosyltransferase activity"/>
    <property type="evidence" value="ECO:0007669"/>
    <property type="project" value="InterPro"/>
</dbReference>
<dbReference type="PANTHER" id="PTHR12526">
    <property type="entry name" value="GLYCOSYLTRANSFERASE"/>
    <property type="match status" value="1"/>
</dbReference>
<dbReference type="HOGENOM" id="CLU_009583_0_0_6"/>
<name>V2TQX7_9GAMM</name>
<dbReference type="SUPFAM" id="SSF53756">
    <property type="entry name" value="UDP-Glycosyltransferase/glycogen phosphorylase"/>
    <property type="match status" value="1"/>
</dbReference>
<dbReference type="AlphaFoldDB" id="V2TQX7"/>
<dbReference type="RefSeq" id="WP_023273597.1">
    <property type="nucleotide sequence ID" value="NZ_KI530734.1"/>
</dbReference>
<evidence type="ECO:0008006" key="5">
    <source>
        <dbReference type="Google" id="ProtNLM"/>
    </source>
</evidence>
<evidence type="ECO:0000259" key="2">
    <source>
        <dbReference type="Pfam" id="PF13439"/>
    </source>
</evidence>
<proteinExistence type="predicted"/>
<dbReference type="eggNOG" id="COG0438">
    <property type="taxonomic scope" value="Bacteria"/>
</dbReference>
<dbReference type="GO" id="GO:1901135">
    <property type="term" value="P:carbohydrate derivative metabolic process"/>
    <property type="evidence" value="ECO:0007669"/>
    <property type="project" value="UniProtKB-ARBA"/>
</dbReference>
<dbReference type="PANTHER" id="PTHR12526:SF630">
    <property type="entry name" value="GLYCOSYLTRANSFERASE"/>
    <property type="match status" value="1"/>
</dbReference>
<evidence type="ECO:0000313" key="3">
    <source>
        <dbReference type="EMBL" id="ESK38440.1"/>
    </source>
</evidence>
<organism evidence="3 4">
    <name type="scientific">Acinetobacter nectaris CIP 110549</name>
    <dbReference type="NCBI Taxonomy" id="1392540"/>
    <lineage>
        <taxon>Bacteria</taxon>
        <taxon>Pseudomonadati</taxon>
        <taxon>Pseudomonadota</taxon>
        <taxon>Gammaproteobacteria</taxon>
        <taxon>Moraxellales</taxon>
        <taxon>Moraxellaceae</taxon>
        <taxon>Acinetobacter</taxon>
    </lineage>
</organism>
<evidence type="ECO:0000259" key="1">
    <source>
        <dbReference type="Pfam" id="PF00534"/>
    </source>
</evidence>
<dbReference type="Proteomes" id="UP000023785">
    <property type="component" value="Unassembled WGS sequence"/>
</dbReference>
<dbReference type="Gene3D" id="3.40.50.2000">
    <property type="entry name" value="Glycogen Phosphorylase B"/>
    <property type="match status" value="2"/>
</dbReference>
<protein>
    <recommendedName>
        <fullName evidence="5">Glycosyl transferase family 1 domain-containing protein</fullName>
    </recommendedName>
</protein>
<dbReference type="STRING" id="1392540.P256_01979"/>
<evidence type="ECO:0000313" key="4">
    <source>
        <dbReference type="Proteomes" id="UP000023785"/>
    </source>
</evidence>
<dbReference type="InterPro" id="IPR001296">
    <property type="entry name" value="Glyco_trans_1"/>
</dbReference>
<dbReference type="PATRIC" id="fig|1392540.3.peg.1909"/>
<dbReference type="Pfam" id="PF00534">
    <property type="entry name" value="Glycos_transf_1"/>
    <property type="match status" value="1"/>
</dbReference>
<dbReference type="EMBL" id="AYER01000007">
    <property type="protein sequence ID" value="ESK38440.1"/>
    <property type="molecule type" value="Genomic_DNA"/>
</dbReference>
<dbReference type="OrthoDB" id="9777346at2"/>
<sequence length="355" mass="40202">MKKIGFFISNLNHSGGTERVTSLIANQFAKNGFDVTIISLYGGDKPFFDLDQSIKVCSLYQQKISFKKNFLGCISQLRSLVKEKNLESLIIVDSILCVFSVPALSFLKIKHICWEHFNFNVDLGVKMRSIGRKLAAQYCTTIVTLTNKDKQLWEKGISKIKADIIAIPNPAPTQIINHRPNLNNKVLLAVGRLTYQKGFDLLLDAWSNVCKTDKEWCLKIVGSGEDEQKLKQQAIDLNIVHRVEFIPATKDIEKYYKEASFFCMSSRFEGLPMVLLEAQAYGLPIISIDCDCGPSDLIENGVNGFICKDIEEFQIKINRAILLNNDNYIDFSSRASESSSKYSILNIFIKWNEII</sequence>
<dbReference type="InterPro" id="IPR028098">
    <property type="entry name" value="Glyco_trans_4-like_N"/>
</dbReference>
<feature type="domain" description="Glycosyl transferase family 1" evidence="1">
    <location>
        <begin position="177"/>
        <end position="324"/>
    </location>
</feature>